<name>A0A8E2F559_9PEZI</name>
<feature type="compositionally biased region" description="Acidic residues" evidence="1">
    <location>
        <begin position="323"/>
        <end position="339"/>
    </location>
</feature>
<evidence type="ECO:0000313" key="2">
    <source>
        <dbReference type="EMBL" id="OCL10756.1"/>
    </source>
</evidence>
<dbReference type="OrthoDB" id="3930330at2759"/>
<dbReference type="SUPFAM" id="SSF81296">
    <property type="entry name" value="E set domains"/>
    <property type="match status" value="1"/>
</dbReference>
<feature type="compositionally biased region" description="Polar residues" evidence="1">
    <location>
        <begin position="283"/>
        <end position="293"/>
    </location>
</feature>
<feature type="compositionally biased region" description="Basic and acidic residues" evidence="1">
    <location>
        <begin position="192"/>
        <end position="212"/>
    </location>
</feature>
<proteinExistence type="predicted"/>
<feature type="compositionally biased region" description="Polar residues" evidence="1">
    <location>
        <begin position="557"/>
        <end position="572"/>
    </location>
</feature>
<evidence type="ECO:0000313" key="3">
    <source>
        <dbReference type="Proteomes" id="UP000250140"/>
    </source>
</evidence>
<feature type="compositionally biased region" description="Basic and acidic residues" evidence="1">
    <location>
        <begin position="148"/>
        <end position="164"/>
    </location>
</feature>
<dbReference type="AlphaFoldDB" id="A0A8E2F559"/>
<dbReference type="Gene3D" id="2.60.40.10">
    <property type="entry name" value="Immunoglobulins"/>
    <property type="match status" value="1"/>
</dbReference>
<feature type="compositionally biased region" description="Basic and acidic residues" evidence="1">
    <location>
        <begin position="376"/>
        <end position="393"/>
    </location>
</feature>
<feature type="compositionally biased region" description="Acidic residues" evidence="1">
    <location>
        <begin position="471"/>
        <end position="482"/>
    </location>
</feature>
<organism evidence="2 3">
    <name type="scientific">Glonium stellatum</name>
    <dbReference type="NCBI Taxonomy" id="574774"/>
    <lineage>
        <taxon>Eukaryota</taxon>
        <taxon>Fungi</taxon>
        <taxon>Dikarya</taxon>
        <taxon>Ascomycota</taxon>
        <taxon>Pezizomycotina</taxon>
        <taxon>Dothideomycetes</taxon>
        <taxon>Pleosporomycetidae</taxon>
        <taxon>Gloniales</taxon>
        <taxon>Gloniaceae</taxon>
        <taxon>Glonium</taxon>
    </lineage>
</organism>
<feature type="compositionally biased region" description="Polar residues" evidence="1">
    <location>
        <begin position="100"/>
        <end position="110"/>
    </location>
</feature>
<dbReference type="Proteomes" id="UP000250140">
    <property type="component" value="Unassembled WGS sequence"/>
</dbReference>
<feature type="compositionally biased region" description="Basic and acidic residues" evidence="1">
    <location>
        <begin position="343"/>
        <end position="353"/>
    </location>
</feature>
<gene>
    <name evidence="2" type="ORF">AOQ84DRAFT_209263</name>
</gene>
<keyword evidence="3" id="KW-1185">Reference proteome</keyword>
<feature type="compositionally biased region" description="Basic and acidic residues" evidence="1">
    <location>
        <begin position="263"/>
        <end position="276"/>
    </location>
</feature>
<feature type="compositionally biased region" description="Basic and acidic residues" evidence="1">
    <location>
        <begin position="241"/>
        <end position="252"/>
    </location>
</feature>
<reference evidence="2 3" key="1">
    <citation type="journal article" date="2016" name="Nat. Commun.">
        <title>Ectomycorrhizal ecology is imprinted in the genome of the dominant symbiotic fungus Cenococcum geophilum.</title>
        <authorList>
            <consortium name="DOE Joint Genome Institute"/>
            <person name="Peter M."/>
            <person name="Kohler A."/>
            <person name="Ohm R.A."/>
            <person name="Kuo A."/>
            <person name="Krutzmann J."/>
            <person name="Morin E."/>
            <person name="Arend M."/>
            <person name="Barry K.W."/>
            <person name="Binder M."/>
            <person name="Choi C."/>
            <person name="Clum A."/>
            <person name="Copeland A."/>
            <person name="Grisel N."/>
            <person name="Haridas S."/>
            <person name="Kipfer T."/>
            <person name="LaButti K."/>
            <person name="Lindquist E."/>
            <person name="Lipzen A."/>
            <person name="Maire R."/>
            <person name="Meier B."/>
            <person name="Mihaltcheva S."/>
            <person name="Molinier V."/>
            <person name="Murat C."/>
            <person name="Poggeler S."/>
            <person name="Quandt C.A."/>
            <person name="Sperisen C."/>
            <person name="Tritt A."/>
            <person name="Tisserant E."/>
            <person name="Crous P.W."/>
            <person name="Henrissat B."/>
            <person name="Nehls U."/>
            <person name="Egli S."/>
            <person name="Spatafora J.W."/>
            <person name="Grigoriev I.V."/>
            <person name="Martin F.M."/>
        </authorList>
    </citation>
    <scope>NUCLEOTIDE SEQUENCE [LARGE SCALE GENOMIC DNA]</scope>
    <source>
        <strain evidence="2 3">CBS 207.34</strain>
    </source>
</reference>
<dbReference type="EMBL" id="KV749172">
    <property type="protein sequence ID" value="OCL10756.1"/>
    <property type="molecule type" value="Genomic_DNA"/>
</dbReference>
<sequence length="670" mass="73057">MKASVKISYTHPGAQPPVYITTSLSSPPWDTIEMEIGQEKTETGELLFYKEFDDVEEGEYQYKFRLGQGDWWVLDETAETATDDAGNRNNIIIVTTKPISEQISDNTPSVDSPKKTAESAAASAPHHTDVVFEATGAPQIQGASIGDLKTEDKDEKEISKDEPAAKASGLVPVPSTVVEKVPDAKQPQYGDVEAHSLHEDASKRAQDAHPDAEYDSPSEGPQKVQESSSPGFHSIPALVVEKTDNEPSHGDDFGEEATSAQKLAHEIRAADAEPDHVIITPESGYSQPLSSENPEAAEALVGGGKDIDTSESGRAPLFAHEAFEEDKEDEEDGEEEEEAPLLPHERSHEHSEATDEEGFPDEPRAIEGGIPLFVHEITDNDRMSPILRRESNKRSTTSLHSLDDVHEEQDFNDPSIEPFPTRREEIFVQVAAIENRLPEDETIGTGSPYDLSPIGSMACSSMEPGSPLNPIEEDSGDEEEMDLPSPAVSYAKPPVASAEVPEQRIDQAEEEVRSSDGSPDNKEFSKAEATDPAGPSRGPLTPPLTPKENKSRDQEDSLNSSVAEASTPTKTRTLIDETDEYTITEDLATPIAKNTEPFLQAAGVLRSAKYLEPSTSLANNRPVTPSSIITPSQNKQEGFFRAFFRVVFGSWMMPLGRFFTSFFGGKRNAT</sequence>
<evidence type="ECO:0008006" key="4">
    <source>
        <dbReference type="Google" id="ProtNLM"/>
    </source>
</evidence>
<feature type="region of interest" description="Disordered" evidence="1">
    <location>
        <begin position="435"/>
        <end position="577"/>
    </location>
</feature>
<dbReference type="InterPro" id="IPR014756">
    <property type="entry name" value="Ig_E-set"/>
</dbReference>
<accession>A0A8E2F559</accession>
<dbReference type="CDD" id="cd02859">
    <property type="entry name" value="E_set_AMPKbeta_like_N"/>
    <property type="match status" value="1"/>
</dbReference>
<protein>
    <recommendedName>
        <fullName evidence="4">AMP-activated protein kinase glycogen-binding domain-containing protein</fullName>
    </recommendedName>
</protein>
<feature type="compositionally biased region" description="Basic and acidic residues" evidence="1">
    <location>
        <begin position="501"/>
        <end position="529"/>
    </location>
</feature>
<evidence type="ECO:0000256" key="1">
    <source>
        <dbReference type="SAM" id="MobiDB-lite"/>
    </source>
</evidence>
<feature type="region of interest" description="Disordered" evidence="1">
    <location>
        <begin position="100"/>
        <end position="422"/>
    </location>
</feature>
<dbReference type="InterPro" id="IPR013783">
    <property type="entry name" value="Ig-like_fold"/>
</dbReference>